<dbReference type="STRING" id="1036808.A0A0C3DHT6"/>
<dbReference type="EMBL" id="KN822064">
    <property type="protein sequence ID" value="KIM60265.1"/>
    <property type="molecule type" value="Genomic_DNA"/>
</dbReference>
<protein>
    <recommendedName>
        <fullName evidence="3">Bromo domain-containing protein</fullName>
    </recommendedName>
</protein>
<reference evidence="5" key="2">
    <citation type="submission" date="2015-01" db="EMBL/GenBank/DDBJ databases">
        <title>Evolutionary Origins and Diversification of the Mycorrhizal Mutualists.</title>
        <authorList>
            <consortium name="DOE Joint Genome Institute"/>
            <consortium name="Mycorrhizal Genomics Consortium"/>
            <person name="Kohler A."/>
            <person name="Kuo A."/>
            <person name="Nagy L.G."/>
            <person name="Floudas D."/>
            <person name="Copeland A."/>
            <person name="Barry K.W."/>
            <person name="Cichocki N."/>
            <person name="Veneault-Fourrey C."/>
            <person name="LaButti K."/>
            <person name="Lindquist E.A."/>
            <person name="Lipzen A."/>
            <person name="Lundell T."/>
            <person name="Morin E."/>
            <person name="Murat C."/>
            <person name="Riley R."/>
            <person name="Ohm R."/>
            <person name="Sun H."/>
            <person name="Tunlid A."/>
            <person name="Henrissat B."/>
            <person name="Grigoriev I.V."/>
            <person name="Hibbett D.S."/>
            <person name="Martin F."/>
        </authorList>
    </citation>
    <scope>NUCLEOTIDE SEQUENCE [LARGE SCALE GENOMIC DNA]</scope>
    <source>
        <strain evidence="5">Foug A</strain>
    </source>
</reference>
<dbReference type="AlphaFoldDB" id="A0A0C3DHT6"/>
<dbReference type="HOGENOM" id="CLU_129458_3_0_1"/>
<name>A0A0C3DHT6_9AGAM</name>
<dbReference type="GO" id="GO:0005634">
    <property type="term" value="C:nucleus"/>
    <property type="evidence" value="ECO:0007669"/>
    <property type="project" value="TreeGrafter"/>
</dbReference>
<keyword evidence="1 2" id="KW-0103">Bromodomain</keyword>
<gene>
    <name evidence="4" type="ORF">SCLCIDRAFT_124705</name>
</gene>
<evidence type="ECO:0000313" key="5">
    <source>
        <dbReference type="Proteomes" id="UP000053989"/>
    </source>
</evidence>
<dbReference type="PANTHER" id="PTHR22881:SF27">
    <property type="entry name" value="BROMODOMAIN CONTAINING 7_9"/>
    <property type="match status" value="1"/>
</dbReference>
<evidence type="ECO:0000256" key="1">
    <source>
        <dbReference type="ARBA" id="ARBA00023117"/>
    </source>
</evidence>
<feature type="domain" description="Bromo" evidence="3">
    <location>
        <begin position="11"/>
        <end position="81"/>
    </location>
</feature>
<dbReference type="OrthoDB" id="21449at2759"/>
<dbReference type="CDD" id="cd04369">
    <property type="entry name" value="Bromodomain"/>
    <property type="match status" value="1"/>
</dbReference>
<evidence type="ECO:0000259" key="3">
    <source>
        <dbReference type="PROSITE" id="PS50014"/>
    </source>
</evidence>
<evidence type="ECO:0000313" key="4">
    <source>
        <dbReference type="EMBL" id="KIM60265.1"/>
    </source>
</evidence>
<proteinExistence type="predicted"/>
<dbReference type="SMART" id="SM00297">
    <property type="entry name" value="BROMO"/>
    <property type="match status" value="1"/>
</dbReference>
<reference evidence="4 5" key="1">
    <citation type="submission" date="2014-04" db="EMBL/GenBank/DDBJ databases">
        <authorList>
            <consortium name="DOE Joint Genome Institute"/>
            <person name="Kuo A."/>
            <person name="Kohler A."/>
            <person name="Nagy L.G."/>
            <person name="Floudas D."/>
            <person name="Copeland A."/>
            <person name="Barry K.W."/>
            <person name="Cichocki N."/>
            <person name="Veneault-Fourrey C."/>
            <person name="LaButti K."/>
            <person name="Lindquist E.A."/>
            <person name="Lipzen A."/>
            <person name="Lundell T."/>
            <person name="Morin E."/>
            <person name="Murat C."/>
            <person name="Sun H."/>
            <person name="Tunlid A."/>
            <person name="Henrissat B."/>
            <person name="Grigoriev I.V."/>
            <person name="Hibbett D.S."/>
            <person name="Martin F."/>
            <person name="Nordberg H.P."/>
            <person name="Cantor M.N."/>
            <person name="Hua S.X."/>
        </authorList>
    </citation>
    <scope>NUCLEOTIDE SEQUENCE [LARGE SCALE GENOMIC DNA]</scope>
    <source>
        <strain evidence="4 5">Foug A</strain>
    </source>
</reference>
<dbReference type="GO" id="GO:0006357">
    <property type="term" value="P:regulation of transcription by RNA polymerase II"/>
    <property type="evidence" value="ECO:0007669"/>
    <property type="project" value="TreeGrafter"/>
</dbReference>
<dbReference type="PROSITE" id="PS50014">
    <property type="entry name" value="BROMODOMAIN_2"/>
    <property type="match status" value="1"/>
</dbReference>
<dbReference type="SUPFAM" id="SSF47370">
    <property type="entry name" value="Bromodomain"/>
    <property type="match status" value="1"/>
</dbReference>
<dbReference type="Proteomes" id="UP000053989">
    <property type="component" value="Unassembled WGS sequence"/>
</dbReference>
<dbReference type="InParanoid" id="A0A0C3DHT6"/>
<sequence length="88" mass="10173">MEKVSVLTQWNRKDDYAFFIKPVDATQIPGYSDVIKNPMDFGTMTSKVERGKYRSLEDFVSDFRLVTMNAKIFNPSGSIYHAEAERIE</sequence>
<dbReference type="InterPro" id="IPR036427">
    <property type="entry name" value="Bromodomain-like_sf"/>
</dbReference>
<organism evidence="4 5">
    <name type="scientific">Scleroderma citrinum Foug A</name>
    <dbReference type="NCBI Taxonomy" id="1036808"/>
    <lineage>
        <taxon>Eukaryota</taxon>
        <taxon>Fungi</taxon>
        <taxon>Dikarya</taxon>
        <taxon>Basidiomycota</taxon>
        <taxon>Agaricomycotina</taxon>
        <taxon>Agaricomycetes</taxon>
        <taxon>Agaricomycetidae</taxon>
        <taxon>Boletales</taxon>
        <taxon>Sclerodermatineae</taxon>
        <taxon>Sclerodermataceae</taxon>
        <taxon>Scleroderma</taxon>
    </lineage>
</organism>
<dbReference type="InterPro" id="IPR051831">
    <property type="entry name" value="Bromodomain_contain_prot"/>
</dbReference>
<dbReference type="PANTHER" id="PTHR22881">
    <property type="entry name" value="BROMODOMAIN CONTAINING PROTEIN"/>
    <property type="match status" value="1"/>
</dbReference>
<evidence type="ECO:0000256" key="2">
    <source>
        <dbReference type="PROSITE-ProRule" id="PRU00035"/>
    </source>
</evidence>
<dbReference type="Pfam" id="PF00439">
    <property type="entry name" value="Bromodomain"/>
    <property type="match status" value="1"/>
</dbReference>
<dbReference type="InterPro" id="IPR001487">
    <property type="entry name" value="Bromodomain"/>
</dbReference>
<dbReference type="PRINTS" id="PR00503">
    <property type="entry name" value="BROMODOMAIN"/>
</dbReference>
<dbReference type="GO" id="GO:0006325">
    <property type="term" value="P:chromatin organization"/>
    <property type="evidence" value="ECO:0007669"/>
    <property type="project" value="UniProtKB-ARBA"/>
</dbReference>
<dbReference type="Gene3D" id="1.20.920.10">
    <property type="entry name" value="Bromodomain-like"/>
    <property type="match status" value="1"/>
</dbReference>
<keyword evidence="5" id="KW-1185">Reference proteome</keyword>
<accession>A0A0C3DHT6</accession>
<feature type="non-terminal residue" evidence="4">
    <location>
        <position position="88"/>
    </location>
</feature>